<reference evidence="5 6" key="1">
    <citation type="submission" date="2019-11" db="EMBL/GenBank/DDBJ databases">
        <title>Bacillus lacus genome.</title>
        <authorList>
            <person name="Allen C.J."/>
            <person name="Newman J.D."/>
        </authorList>
    </citation>
    <scope>NUCLEOTIDE SEQUENCE [LARGE SCALE GENOMIC DNA]</scope>
    <source>
        <strain evidence="5 6">KCTC 33946</strain>
    </source>
</reference>
<comment type="caution">
    <text evidence="5">The sequence shown here is derived from an EMBL/GenBank/DDBJ whole genome shotgun (WGS) entry which is preliminary data.</text>
</comment>
<evidence type="ECO:0000313" key="5">
    <source>
        <dbReference type="EMBL" id="MRX72899.1"/>
    </source>
</evidence>
<dbReference type="RefSeq" id="WP_154308058.1">
    <property type="nucleotide sequence ID" value="NZ_WKKI01000023.1"/>
</dbReference>
<dbReference type="CDD" id="cd10028">
    <property type="entry name" value="UDG-F2_TDG_MUG"/>
    <property type="match status" value="1"/>
</dbReference>
<dbReference type="AlphaFoldDB" id="A0A7X2J090"/>
<keyword evidence="6" id="KW-1185">Reference proteome</keyword>
<keyword evidence="3" id="KW-0234">DNA repair</keyword>
<feature type="domain" description="Uracil-DNA glycosylase-like" evidence="4">
    <location>
        <begin position="12"/>
        <end position="156"/>
    </location>
</feature>
<dbReference type="Proteomes" id="UP000448867">
    <property type="component" value="Unassembled WGS sequence"/>
</dbReference>
<dbReference type="GO" id="GO:0004844">
    <property type="term" value="F:uracil DNA N-glycosylase activity"/>
    <property type="evidence" value="ECO:0007669"/>
    <property type="project" value="TreeGrafter"/>
</dbReference>
<dbReference type="Gene3D" id="3.40.470.10">
    <property type="entry name" value="Uracil-DNA glycosylase-like domain"/>
    <property type="match status" value="1"/>
</dbReference>
<name>A0A7X2J090_9BACI</name>
<dbReference type="EMBL" id="WKKI01000023">
    <property type="protein sequence ID" value="MRX72899.1"/>
    <property type="molecule type" value="Genomic_DNA"/>
</dbReference>
<dbReference type="GO" id="GO:0008263">
    <property type="term" value="F:pyrimidine-specific mismatch base pair DNA N-glycosylase activity"/>
    <property type="evidence" value="ECO:0007669"/>
    <property type="project" value="TreeGrafter"/>
</dbReference>
<keyword evidence="2" id="KW-0378">Hydrolase</keyword>
<evidence type="ECO:0000313" key="6">
    <source>
        <dbReference type="Proteomes" id="UP000448867"/>
    </source>
</evidence>
<sequence>MQKEVILELIGDHVTVLFVGFNPSLASYQTGHRYASKHNRFYKLLYLSGITERLYLPQEDILLFEKGFGFTNLAFRPTKTAREISAAEYEHGRKELSRKLKLISPKVCCFVGKGVYLAFTKLNSASWGFQEYPLDTGVQFFVAPSSSGLVRMPMEEILRIYSDLAQYIMKENLP</sequence>
<dbReference type="GO" id="GO:0006285">
    <property type="term" value="P:base-excision repair, AP site formation"/>
    <property type="evidence" value="ECO:0007669"/>
    <property type="project" value="InterPro"/>
</dbReference>
<dbReference type="SUPFAM" id="SSF52141">
    <property type="entry name" value="Uracil-DNA glycosylase-like"/>
    <property type="match status" value="1"/>
</dbReference>
<organism evidence="5 6">
    <name type="scientific">Metabacillus lacus</name>
    <dbReference type="NCBI Taxonomy" id="1983721"/>
    <lineage>
        <taxon>Bacteria</taxon>
        <taxon>Bacillati</taxon>
        <taxon>Bacillota</taxon>
        <taxon>Bacilli</taxon>
        <taxon>Bacillales</taxon>
        <taxon>Bacillaceae</taxon>
        <taxon>Metabacillus</taxon>
    </lineage>
</organism>
<dbReference type="PANTHER" id="PTHR12159:SF9">
    <property type="entry name" value="G_T MISMATCH-SPECIFIC THYMINE DNA GLYCOSYLASE"/>
    <property type="match status" value="1"/>
</dbReference>
<evidence type="ECO:0000256" key="3">
    <source>
        <dbReference type="ARBA" id="ARBA00023204"/>
    </source>
</evidence>
<dbReference type="InterPro" id="IPR005122">
    <property type="entry name" value="Uracil-DNA_glycosylase-like"/>
</dbReference>
<accession>A0A7X2J090</accession>
<dbReference type="InterPro" id="IPR015637">
    <property type="entry name" value="MUG/TDG"/>
</dbReference>
<keyword evidence="1" id="KW-0227">DNA damage</keyword>
<gene>
    <name evidence="5" type="ORF">GJU40_12185</name>
</gene>
<dbReference type="InterPro" id="IPR036895">
    <property type="entry name" value="Uracil-DNA_glycosylase-like_sf"/>
</dbReference>
<protein>
    <submittedName>
        <fullName evidence="5">Mismatch-specific DNA-glycosylase</fullName>
    </submittedName>
</protein>
<dbReference type="Pfam" id="PF03167">
    <property type="entry name" value="UDG"/>
    <property type="match status" value="1"/>
</dbReference>
<proteinExistence type="predicted"/>
<evidence type="ECO:0000256" key="1">
    <source>
        <dbReference type="ARBA" id="ARBA00022763"/>
    </source>
</evidence>
<evidence type="ECO:0000259" key="4">
    <source>
        <dbReference type="Pfam" id="PF03167"/>
    </source>
</evidence>
<dbReference type="OrthoDB" id="9799921at2"/>
<evidence type="ECO:0000256" key="2">
    <source>
        <dbReference type="ARBA" id="ARBA00022801"/>
    </source>
</evidence>
<dbReference type="PANTHER" id="PTHR12159">
    <property type="entry name" value="G/T AND G/U MISMATCH-SPECIFIC DNA GLYCOSYLASE"/>
    <property type="match status" value="1"/>
</dbReference>